<dbReference type="WBParaSite" id="RSKR_0000572200.1">
    <property type="protein sequence ID" value="RSKR_0000572200.1"/>
    <property type="gene ID" value="RSKR_0000572200"/>
</dbReference>
<organism evidence="1 2">
    <name type="scientific">Rhabditophanes sp. KR3021</name>
    <dbReference type="NCBI Taxonomy" id="114890"/>
    <lineage>
        <taxon>Eukaryota</taxon>
        <taxon>Metazoa</taxon>
        <taxon>Ecdysozoa</taxon>
        <taxon>Nematoda</taxon>
        <taxon>Chromadorea</taxon>
        <taxon>Rhabditida</taxon>
        <taxon>Tylenchina</taxon>
        <taxon>Panagrolaimomorpha</taxon>
        <taxon>Strongyloidoidea</taxon>
        <taxon>Alloionematidae</taxon>
        <taxon>Rhabditophanes</taxon>
    </lineage>
</organism>
<sequence>MFDYINIQSTENDQTRPCSYVFKNDAYLPEAAKKIFANTPPTMDLDLFQHNVMGMNTYFQSNPLYPMHTAYDFYANVNAQGGRMDANYYNPSQCSAPQIQVIVPQPPPKHLYYPDHQFFQLPPNQNNLSAQSREIWENIFDNQNHPYNAYMLYNGQ</sequence>
<accession>A0AC35TYP6</accession>
<dbReference type="Proteomes" id="UP000095286">
    <property type="component" value="Unplaced"/>
</dbReference>
<protein>
    <submittedName>
        <fullName evidence="2">YTH domain-containing protein</fullName>
    </submittedName>
</protein>
<evidence type="ECO:0000313" key="1">
    <source>
        <dbReference type="Proteomes" id="UP000095286"/>
    </source>
</evidence>
<reference evidence="2" key="1">
    <citation type="submission" date="2016-11" db="UniProtKB">
        <authorList>
            <consortium name="WormBaseParasite"/>
        </authorList>
    </citation>
    <scope>IDENTIFICATION</scope>
    <source>
        <strain evidence="2">KR3021</strain>
    </source>
</reference>
<evidence type="ECO:0000313" key="2">
    <source>
        <dbReference type="WBParaSite" id="RSKR_0000572200.1"/>
    </source>
</evidence>
<name>A0AC35TYP6_9BILA</name>
<proteinExistence type="predicted"/>